<evidence type="ECO:0000256" key="3">
    <source>
        <dbReference type="SAM" id="MobiDB-lite"/>
    </source>
</evidence>
<accession>A0AAF1BIW3</accession>
<keyword evidence="6" id="KW-1185">Reference proteome</keyword>
<dbReference type="Proteomes" id="UP000827549">
    <property type="component" value="Chromosome 2"/>
</dbReference>
<evidence type="ECO:0000313" key="5">
    <source>
        <dbReference type="EMBL" id="WOO79185.1"/>
    </source>
</evidence>
<feature type="region of interest" description="Disordered" evidence="3">
    <location>
        <begin position="157"/>
        <end position="190"/>
    </location>
</feature>
<dbReference type="GO" id="GO:0000981">
    <property type="term" value="F:DNA-binding transcription factor activity, RNA polymerase II-specific"/>
    <property type="evidence" value="ECO:0007669"/>
    <property type="project" value="InterPro"/>
</dbReference>
<dbReference type="Pfam" id="PF11951">
    <property type="entry name" value="Fungal_trans_2"/>
    <property type="match status" value="1"/>
</dbReference>
<dbReference type="PROSITE" id="PS00463">
    <property type="entry name" value="ZN2_CY6_FUNGAL_1"/>
    <property type="match status" value="1"/>
</dbReference>
<dbReference type="PANTHER" id="PTHR37534:SF46">
    <property type="entry name" value="ZN(II)2CYS6 TRANSCRIPTION FACTOR (EUROFUNG)"/>
    <property type="match status" value="1"/>
</dbReference>
<keyword evidence="2" id="KW-0539">Nucleus</keyword>
<evidence type="ECO:0000256" key="2">
    <source>
        <dbReference type="ARBA" id="ARBA00023242"/>
    </source>
</evidence>
<dbReference type="Pfam" id="PF00172">
    <property type="entry name" value="Zn_clus"/>
    <property type="match status" value="1"/>
</dbReference>
<dbReference type="SUPFAM" id="SSF57701">
    <property type="entry name" value="Zn2/Cys6 DNA-binding domain"/>
    <property type="match status" value="1"/>
</dbReference>
<dbReference type="CDD" id="cd00067">
    <property type="entry name" value="GAL4"/>
    <property type="match status" value="1"/>
</dbReference>
<dbReference type="PANTHER" id="PTHR37534">
    <property type="entry name" value="TRANSCRIPTIONAL ACTIVATOR PROTEIN UGA3"/>
    <property type="match status" value="1"/>
</dbReference>
<feature type="domain" description="Zn(2)-C6 fungal-type" evidence="4">
    <location>
        <begin position="120"/>
        <end position="151"/>
    </location>
</feature>
<name>A0AAF1BIW3_9TREE</name>
<comment type="subcellular location">
    <subcellularLocation>
        <location evidence="1">Nucleus</location>
    </subcellularLocation>
</comment>
<sequence length="708" mass="76537">MSVPAVSFSYAPSGALVLEIREPCHGCKHTHPTEKAQWDVIIRATSAWIAENNPVCRRFSGVLPWARTLSPASELVKDRVDAGAGALPTSTVPTKVIVPDPAPRSELPIRTPKIGRSVFGCTTCKQRKVKCDQKRPSCTNCTRKAGRKCVYEYEFVRRSPSASPPPEPAQEPTPAPETPAPSSSDVGLADVVPDTADLGPSVQWLQATTVALPTVEVAATPLGSITDVSTADPSPAEMGDSTLAIMSAVAGPSQSFLGGLSGPPGQLLPLAEKLQRQGPGELNTDIWCRRTDQEWLERCVDTHGLTWFIDASEVIDQRVLHSQQKKTCNDHRQTLLSTCWDAYLSFHGKIPLVLDNVSDLVSTAILQAFVSVGAQHYAYWAKLRMMPYEDHRAGAEAMAKLAVEAIKRVIDGAGPDGLDPETEAKVLMAQSMAFTGGCISGEKRGLEALNQMIASINRFGGPQASMKRLSATPRTLTSGLEVVSVTICDVLQGLVRGTPSELAPDGKAAWMEEFQPSHRIIPECFGISLSMVTLMVQTVHVLYGSEATTGDIGNLERLKTLYRGLSTTSLVSIYASPQSPRVQAGDLVFRQTLCCLVYMDGFNLGPSDALVVRSSEAILELLVEAVAQGIYTARWLLPIVVAGALCASDRRDSVRSVFEAMALTCGCDDIGLALRLVEEVWARRDKGMDKWSWREVMGEGGEFDVMFL</sequence>
<dbReference type="GO" id="GO:0005634">
    <property type="term" value="C:nucleus"/>
    <property type="evidence" value="ECO:0007669"/>
    <property type="project" value="UniProtKB-SubCell"/>
</dbReference>
<dbReference type="Gene3D" id="4.10.240.10">
    <property type="entry name" value="Zn(2)-C6 fungal-type DNA-binding domain"/>
    <property type="match status" value="1"/>
</dbReference>
<dbReference type="GO" id="GO:0008270">
    <property type="term" value="F:zinc ion binding"/>
    <property type="evidence" value="ECO:0007669"/>
    <property type="project" value="InterPro"/>
</dbReference>
<dbReference type="InterPro" id="IPR021858">
    <property type="entry name" value="Fun_TF"/>
</dbReference>
<reference evidence="5" key="1">
    <citation type="submission" date="2023-10" db="EMBL/GenBank/DDBJ databases">
        <authorList>
            <person name="Noh H."/>
        </authorList>
    </citation>
    <scope>NUCLEOTIDE SEQUENCE</scope>
    <source>
        <strain evidence="5">DUCC4014</strain>
    </source>
</reference>
<evidence type="ECO:0000256" key="1">
    <source>
        <dbReference type="ARBA" id="ARBA00004123"/>
    </source>
</evidence>
<proteinExistence type="predicted"/>
<dbReference type="RefSeq" id="XP_062625217.1">
    <property type="nucleotide sequence ID" value="XM_062769233.1"/>
</dbReference>
<gene>
    <name evidence="5" type="ORF">LOC62_02G002719</name>
</gene>
<evidence type="ECO:0000259" key="4">
    <source>
        <dbReference type="PROSITE" id="PS50048"/>
    </source>
</evidence>
<dbReference type="InterPro" id="IPR001138">
    <property type="entry name" value="Zn2Cys6_DnaBD"/>
</dbReference>
<protein>
    <recommendedName>
        <fullName evidence="4">Zn(2)-C6 fungal-type domain-containing protein</fullName>
    </recommendedName>
</protein>
<evidence type="ECO:0000313" key="6">
    <source>
        <dbReference type="Proteomes" id="UP000827549"/>
    </source>
</evidence>
<dbReference type="InterPro" id="IPR036864">
    <property type="entry name" value="Zn2-C6_fun-type_DNA-bd_sf"/>
</dbReference>
<dbReference type="SMART" id="SM00066">
    <property type="entry name" value="GAL4"/>
    <property type="match status" value="1"/>
</dbReference>
<dbReference type="PROSITE" id="PS50048">
    <property type="entry name" value="ZN2_CY6_FUNGAL_2"/>
    <property type="match status" value="1"/>
</dbReference>
<organism evidence="5 6">
    <name type="scientific">Vanrija pseudolonga</name>
    <dbReference type="NCBI Taxonomy" id="143232"/>
    <lineage>
        <taxon>Eukaryota</taxon>
        <taxon>Fungi</taxon>
        <taxon>Dikarya</taxon>
        <taxon>Basidiomycota</taxon>
        <taxon>Agaricomycotina</taxon>
        <taxon>Tremellomycetes</taxon>
        <taxon>Trichosporonales</taxon>
        <taxon>Trichosporonaceae</taxon>
        <taxon>Vanrija</taxon>
    </lineage>
</organism>
<feature type="compositionally biased region" description="Pro residues" evidence="3">
    <location>
        <begin position="162"/>
        <end position="179"/>
    </location>
</feature>
<dbReference type="EMBL" id="CP086715">
    <property type="protein sequence ID" value="WOO79185.1"/>
    <property type="molecule type" value="Genomic_DNA"/>
</dbReference>
<dbReference type="AlphaFoldDB" id="A0AAF1BIW3"/>
<dbReference type="GeneID" id="87805966"/>